<evidence type="ECO:0000313" key="3">
    <source>
        <dbReference type="EMBL" id="RGW99896.1"/>
    </source>
</evidence>
<feature type="coiled-coil region" evidence="1">
    <location>
        <begin position="26"/>
        <end position="60"/>
    </location>
</feature>
<gene>
    <name evidence="3" type="ORF">DWV41_03580</name>
</gene>
<keyword evidence="2" id="KW-0472">Membrane</keyword>
<evidence type="ECO:0000256" key="1">
    <source>
        <dbReference type="SAM" id="Coils"/>
    </source>
</evidence>
<accession>A0A413E524</accession>
<dbReference type="Proteomes" id="UP000284777">
    <property type="component" value="Unassembled WGS sequence"/>
</dbReference>
<evidence type="ECO:0000256" key="2">
    <source>
        <dbReference type="SAM" id="Phobius"/>
    </source>
</evidence>
<protein>
    <recommendedName>
        <fullName evidence="5">Transmembrane protein</fullName>
    </recommendedName>
</protein>
<keyword evidence="2" id="KW-0812">Transmembrane</keyword>
<proteinExistence type="predicted"/>
<feature type="transmembrane region" description="Helical" evidence="2">
    <location>
        <begin position="114"/>
        <end position="138"/>
    </location>
</feature>
<comment type="caution">
    <text evidence="3">The sequence shown here is derived from an EMBL/GenBank/DDBJ whole genome shotgun (WGS) entry which is preliminary data.</text>
</comment>
<dbReference type="RefSeq" id="WP_117901795.1">
    <property type="nucleotide sequence ID" value="NZ_QSBD01000003.1"/>
</dbReference>
<organism evidence="3 4">
    <name type="scientific">Bacteroides stercoris</name>
    <dbReference type="NCBI Taxonomy" id="46506"/>
    <lineage>
        <taxon>Bacteria</taxon>
        <taxon>Pseudomonadati</taxon>
        <taxon>Bacteroidota</taxon>
        <taxon>Bacteroidia</taxon>
        <taxon>Bacteroidales</taxon>
        <taxon>Bacteroidaceae</taxon>
        <taxon>Bacteroides</taxon>
    </lineage>
</organism>
<keyword evidence="2" id="KW-1133">Transmembrane helix</keyword>
<dbReference type="AlphaFoldDB" id="A0A413E524"/>
<feature type="transmembrane region" description="Helical" evidence="2">
    <location>
        <begin position="144"/>
        <end position="167"/>
    </location>
</feature>
<keyword evidence="1" id="KW-0175">Coiled coil</keyword>
<name>A0A413E524_BACSE</name>
<sequence length="175" mass="19819">MKKKFDFSAEMSETETIKATPKNEYLEEENRLLDINVQELAKLNDNVFKLRTEVENLSGSIRECKPIISEEMQKMAVEFGARLLCDFLSQIESKCKEAERRMKKANNAIPIPDTAFYILIIIVVALSSFFVCMIVANAEILHSGLIWKAAIGCILMVALEISIALIVQKFLDRGK</sequence>
<evidence type="ECO:0008006" key="5">
    <source>
        <dbReference type="Google" id="ProtNLM"/>
    </source>
</evidence>
<dbReference type="EMBL" id="QSBD01000003">
    <property type="protein sequence ID" value="RGW99896.1"/>
    <property type="molecule type" value="Genomic_DNA"/>
</dbReference>
<evidence type="ECO:0000313" key="4">
    <source>
        <dbReference type="Proteomes" id="UP000284777"/>
    </source>
</evidence>
<reference evidence="3 4" key="1">
    <citation type="submission" date="2018-08" db="EMBL/GenBank/DDBJ databases">
        <title>A genome reference for cultivated species of the human gut microbiota.</title>
        <authorList>
            <person name="Zou Y."/>
            <person name="Xue W."/>
            <person name="Luo G."/>
        </authorList>
    </citation>
    <scope>NUCLEOTIDE SEQUENCE [LARGE SCALE GENOMIC DNA]</scope>
    <source>
        <strain evidence="3 4">AF05-4</strain>
    </source>
</reference>